<dbReference type="InterPro" id="IPR006657">
    <property type="entry name" value="MoPterin_dinucl-bd_dom"/>
</dbReference>
<dbReference type="RefSeq" id="WP_310472054.1">
    <property type="nucleotide sequence ID" value="NZ_CP136522.1"/>
</dbReference>
<comment type="cofactor">
    <cofactor evidence="1">
        <name>Mo-bis(molybdopterin guanine dinucleotide)</name>
        <dbReference type="ChEBI" id="CHEBI:60539"/>
    </cofactor>
</comment>
<evidence type="ECO:0000256" key="5">
    <source>
        <dbReference type="ARBA" id="ARBA00022723"/>
    </source>
</evidence>
<dbReference type="Pfam" id="PF01568">
    <property type="entry name" value="Molydop_binding"/>
    <property type="match status" value="1"/>
</dbReference>
<evidence type="ECO:0000259" key="10">
    <source>
        <dbReference type="PROSITE" id="PS51669"/>
    </source>
</evidence>
<dbReference type="InterPro" id="IPR006963">
    <property type="entry name" value="Mopterin_OxRdtase_4Fe-4S_dom"/>
</dbReference>
<keyword evidence="6" id="KW-0732">Signal</keyword>
<name>A0ABZ0JVT7_9GAMM</name>
<dbReference type="Gene3D" id="2.40.40.20">
    <property type="match status" value="1"/>
</dbReference>
<dbReference type="PROSITE" id="PS51669">
    <property type="entry name" value="4FE4S_MOW_BIS_MGD"/>
    <property type="match status" value="1"/>
</dbReference>
<proteinExistence type="inferred from homology"/>
<evidence type="ECO:0000256" key="4">
    <source>
        <dbReference type="ARBA" id="ARBA00022505"/>
    </source>
</evidence>
<keyword evidence="3" id="KW-0004">4Fe-4S</keyword>
<feature type="domain" description="4Fe-4S Mo/W bis-MGD-type" evidence="10">
    <location>
        <begin position="39"/>
        <end position="94"/>
    </location>
</feature>
<keyword evidence="12" id="KW-1185">Reference proteome</keyword>
<dbReference type="InterPro" id="IPR006655">
    <property type="entry name" value="Mopterin_OxRdtase_prok_CS"/>
</dbReference>
<gene>
    <name evidence="11" type="primary">phsA</name>
    <name evidence="11" type="ORF">RGE70_14000</name>
</gene>
<evidence type="ECO:0000256" key="7">
    <source>
        <dbReference type="ARBA" id="ARBA00023002"/>
    </source>
</evidence>
<accession>A0ABZ0JVT7</accession>
<dbReference type="SUPFAM" id="SSF50692">
    <property type="entry name" value="ADC-like"/>
    <property type="match status" value="1"/>
</dbReference>
<dbReference type="InterPro" id="IPR006656">
    <property type="entry name" value="Mopterin_OxRdtase"/>
</dbReference>
<dbReference type="SUPFAM" id="SSF53706">
    <property type="entry name" value="Formate dehydrogenase/DMSO reductase, domains 1-3"/>
    <property type="match status" value="1"/>
</dbReference>
<comment type="similarity">
    <text evidence="2">Belongs to the prokaryotic molybdopterin-containing oxidoreductase family.</text>
</comment>
<dbReference type="InterPro" id="IPR050612">
    <property type="entry name" value="Prok_Mopterin_Oxidored"/>
</dbReference>
<reference evidence="11 12" key="1">
    <citation type="submission" date="2023-10" db="EMBL/GenBank/DDBJ databases">
        <title>Complete genome sequence of Shewanella sp. DAU334.</title>
        <authorList>
            <person name="Lee Y.-S."/>
            <person name="Jeong H.-R."/>
            <person name="Hwang E.-J."/>
            <person name="Choi Y.-L."/>
            <person name="Kim G.-D."/>
        </authorList>
    </citation>
    <scope>NUCLEOTIDE SEQUENCE [LARGE SCALE GENOMIC DNA]</scope>
    <source>
        <strain evidence="11 12">DAU334</strain>
    </source>
</reference>
<keyword evidence="8" id="KW-0408">Iron</keyword>
<dbReference type="SMART" id="SM00926">
    <property type="entry name" value="Molybdop_Fe4S4"/>
    <property type="match status" value="1"/>
</dbReference>
<dbReference type="InterPro" id="IPR006311">
    <property type="entry name" value="TAT_signal"/>
</dbReference>
<dbReference type="CDD" id="cd02755">
    <property type="entry name" value="MopB_Thiosulfate-R-like"/>
    <property type="match status" value="1"/>
</dbReference>
<dbReference type="GO" id="GO:0016491">
    <property type="term" value="F:oxidoreductase activity"/>
    <property type="evidence" value="ECO:0007669"/>
    <property type="project" value="UniProtKB-KW"/>
</dbReference>
<evidence type="ECO:0000256" key="2">
    <source>
        <dbReference type="ARBA" id="ARBA00010312"/>
    </source>
</evidence>
<keyword evidence="5" id="KW-0479">Metal-binding</keyword>
<dbReference type="InterPro" id="IPR009010">
    <property type="entry name" value="Asp_de-COase-like_dom_sf"/>
</dbReference>
<dbReference type="Gene3D" id="2.20.25.90">
    <property type="entry name" value="ADC-like domains"/>
    <property type="match status" value="1"/>
</dbReference>
<dbReference type="Proteomes" id="UP001529491">
    <property type="component" value="Chromosome"/>
</dbReference>
<organism evidence="11 12">
    <name type="scientific">Shewanella youngdeokensis</name>
    <dbReference type="NCBI Taxonomy" id="2999068"/>
    <lineage>
        <taxon>Bacteria</taxon>
        <taxon>Pseudomonadati</taxon>
        <taxon>Pseudomonadota</taxon>
        <taxon>Gammaproteobacteria</taxon>
        <taxon>Alteromonadales</taxon>
        <taxon>Shewanellaceae</taxon>
        <taxon>Shewanella</taxon>
    </lineage>
</organism>
<keyword evidence="7 11" id="KW-0560">Oxidoreductase</keyword>
<sequence length="756" mass="83642">MISRREFLAQSSALCAIAAYAPGTLGAQTSLTPHQYKPFKTIHSICEMCSTRCPITVEKNATHLFIKGNKQAKSFGGKVCARGVSGGKLLNDPHRLVKPIKRMGPRGAGQWQEIEWSEAYSIISDKLLKISNQHGPESIAISSKSGSLANHIFHFAKSIGTPNTFTHASTCPASYKVAAKVMFGSKLKRDLKNCKYVVNFGHNLYEGINMSLTRAMSQAQANGSIKVVVFEPRLSIVADKADEWHMIKPGTDITLALALSHVLIAEKLYDHEFVESYVEGFDAFAASVTAYTPEWAEAICDVPAQDIRRIAQELAAAAPAAMVDFGHRTTFANEEFDLRRAIYAVNILLGNIERKGGLFFAKKSKLYNKLAGAEVAPSLTKIKVDNLPKPQRKRIDLTDPQFKFAAKGGGIYSAIPKAVLTKQPYPIKAWIMSRSNPMQTVSNRNQIQQCMEAIDFVVACDVYISESAAYADVVLPESTYLERDEDVFDKSSKNPAYYLRQRVYETIGDTKPSWLIFKELAEQMGIGQYFPWYDIRDYQQQQVVTNPSLLSRLQHQGYQSFGVPLLLREPKMVQNFRRHYPKAVPACEKGDYSHLLTFKTPSGKIELTAPSLEEIAPGRSVIKYHAETLKQENELFFIQGKTTLHTNSATQSVPLLRELQSSNPVWIHPVTAAERSIHDGQAVILSNAQGEEHGTALVTPGIRKDTVFAHMGFGSKHPEQYPATAKGVHCGNLLPDSVAPISGNDVHTTGISIRPA</sequence>
<dbReference type="Pfam" id="PF00384">
    <property type="entry name" value="Molybdopterin"/>
    <property type="match status" value="1"/>
</dbReference>
<dbReference type="Pfam" id="PF04879">
    <property type="entry name" value="Molybdop_Fe4S4"/>
    <property type="match status" value="1"/>
</dbReference>
<evidence type="ECO:0000256" key="3">
    <source>
        <dbReference type="ARBA" id="ARBA00022485"/>
    </source>
</evidence>
<evidence type="ECO:0000256" key="1">
    <source>
        <dbReference type="ARBA" id="ARBA00001942"/>
    </source>
</evidence>
<dbReference type="CDD" id="cd02778">
    <property type="entry name" value="MopB_CT_Thiosulfate-R-like"/>
    <property type="match status" value="1"/>
</dbReference>
<dbReference type="Gene3D" id="3.40.50.740">
    <property type="match status" value="1"/>
</dbReference>
<evidence type="ECO:0000313" key="11">
    <source>
        <dbReference type="EMBL" id="WOT04425.1"/>
    </source>
</evidence>
<dbReference type="Gene3D" id="3.40.228.10">
    <property type="entry name" value="Dimethylsulfoxide Reductase, domain 2"/>
    <property type="match status" value="1"/>
</dbReference>
<dbReference type="EMBL" id="CP136522">
    <property type="protein sequence ID" value="WOT04425.1"/>
    <property type="molecule type" value="Genomic_DNA"/>
</dbReference>
<dbReference type="PROSITE" id="PS00490">
    <property type="entry name" value="MOLYBDOPTERIN_PROK_2"/>
    <property type="match status" value="1"/>
</dbReference>
<evidence type="ECO:0000313" key="12">
    <source>
        <dbReference type="Proteomes" id="UP001529491"/>
    </source>
</evidence>
<dbReference type="PANTHER" id="PTHR43742">
    <property type="entry name" value="TRIMETHYLAMINE-N-OXIDE REDUCTASE"/>
    <property type="match status" value="1"/>
</dbReference>
<protein>
    <submittedName>
        <fullName evidence="11">Thiosulfate reductase PhsA</fullName>
        <ecNumber evidence="11">1.8.2.5</ecNumber>
    </submittedName>
</protein>
<keyword evidence="9" id="KW-0411">Iron-sulfur</keyword>
<dbReference type="PROSITE" id="PS51318">
    <property type="entry name" value="TAT"/>
    <property type="match status" value="1"/>
</dbReference>
<dbReference type="EC" id="1.8.2.5" evidence="11"/>
<evidence type="ECO:0000256" key="6">
    <source>
        <dbReference type="ARBA" id="ARBA00022729"/>
    </source>
</evidence>
<dbReference type="PANTHER" id="PTHR43742:SF9">
    <property type="entry name" value="TETRATHIONATE REDUCTASE SUBUNIT A"/>
    <property type="match status" value="1"/>
</dbReference>
<evidence type="ECO:0000256" key="9">
    <source>
        <dbReference type="ARBA" id="ARBA00023014"/>
    </source>
</evidence>
<keyword evidence="4" id="KW-0500">Molybdenum</keyword>
<evidence type="ECO:0000256" key="8">
    <source>
        <dbReference type="ARBA" id="ARBA00023004"/>
    </source>
</evidence>
<dbReference type="NCBIfam" id="NF012032">
    <property type="entry name" value="PRK15488.1"/>
    <property type="match status" value="1"/>
</dbReference>